<name>A0A367FNU7_9ACTN</name>
<organism evidence="2 3">
    <name type="scientific">Sphaerisporangium album</name>
    <dbReference type="NCBI Taxonomy" id="509200"/>
    <lineage>
        <taxon>Bacteria</taxon>
        <taxon>Bacillati</taxon>
        <taxon>Actinomycetota</taxon>
        <taxon>Actinomycetes</taxon>
        <taxon>Streptosporangiales</taxon>
        <taxon>Streptosporangiaceae</taxon>
        <taxon>Sphaerisporangium</taxon>
    </lineage>
</organism>
<evidence type="ECO:0000256" key="1">
    <source>
        <dbReference type="SAM" id="MobiDB-lite"/>
    </source>
</evidence>
<dbReference type="AlphaFoldDB" id="A0A367FNU7"/>
<proteinExistence type="predicted"/>
<feature type="compositionally biased region" description="Polar residues" evidence="1">
    <location>
        <begin position="7"/>
        <end position="24"/>
    </location>
</feature>
<sequence length="71" mass="7315">MGRSDTPIATVNAPATTSRDTGLSPTPIYFYQGLRGELGGRVRPYAGPRLQDPPALDAAGDVPGVPAGPRP</sequence>
<gene>
    <name evidence="2" type="ORF">DQ384_11870</name>
</gene>
<evidence type="ECO:0000313" key="3">
    <source>
        <dbReference type="Proteomes" id="UP000253094"/>
    </source>
</evidence>
<dbReference type="RefSeq" id="WP_114028775.1">
    <property type="nucleotide sequence ID" value="NZ_QOIL01000005.1"/>
</dbReference>
<feature type="region of interest" description="Disordered" evidence="1">
    <location>
        <begin position="42"/>
        <end position="71"/>
    </location>
</feature>
<dbReference type="EMBL" id="QOIL01000005">
    <property type="protein sequence ID" value="RCG31397.1"/>
    <property type="molecule type" value="Genomic_DNA"/>
</dbReference>
<reference evidence="2 3" key="1">
    <citation type="submission" date="2018-06" db="EMBL/GenBank/DDBJ databases">
        <title>Sphaerisporangium craniellae sp. nov., isolated from a marine sponge in the South China Sea.</title>
        <authorList>
            <person name="Li L."/>
        </authorList>
    </citation>
    <scope>NUCLEOTIDE SEQUENCE [LARGE SCALE GENOMIC DNA]</scope>
    <source>
        <strain evidence="2 3">CCTCC AA 208026</strain>
    </source>
</reference>
<keyword evidence="3" id="KW-1185">Reference proteome</keyword>
<evidence type="ECO:0000313" key="2">
    <source>
        <dbReference type="EMBL" id="RCG31397.1"/>
    </source>
</evidence>
<protein>
    <submittedName>
        <fullName evidence="2">Uncharacterized protein</fullName>
    </submittedName>
</protein>
<accession>A0A367FNU7</accession>
<feature type="region of interest" description="Disordered" evidence="1">
    <location>
        <begin position="1"/>
        <end position="25"/>
    </location>
</feature>
<comment type="caution">
    <text evidence="2">The sequence shown here is derived from an EMBL/GenBank/DDBJ whole genome shotgun (WGS) entry which is preliminary data.</text>
</comment>
<dbReference type="Proteomes" id="UP000253094">
    <property type="component" value="Unassembled WGS sequence"/>
</dbReference>